<reference evidence="1 2" key="1">
    <citation type="submission" date="2018-01" db="EMBL/GenBank/DDBJ databases">
        <title>Bacillales members from the olive rhizosphere are effective biological control agents against Verticillium dahliae.</title>
        <authorList>
            <person name="Gomez-Lama C."/>
            <person name="Legarda G."/>
            <person name="Ruano-Rosa D."/>
            <person name="Pizarro-Tobias P."/>
            <person name="Valverde-Corredor A."/>
            <person name="Niqui J.L."/>
            <person name="Trivino J.C."/>
            <person name="Roca A."/>
            <person name="Mercado-Blanco J."/>
        </authorList>
    </citation>
    <scope>NUCLEOTIDE SEQUENCE [LARGE SCALE GENOMIC DNA]</scope>
    <source>
        <strain evidence="1 2">PIC167</strain>
    </source>
</reference>
<proteinExistence type="predicted"/>
<evidence type="ECO:0000313" key="2">
    <source>
        <dbReference type="Proteomes" id="UP000308114"/>
    </source>
</evidence>
<gene>
    <name evidence="1" type="ORF">C1I60_04735</name>
</gene>
<evidence type="ECO:0000313" key="1">
    <source>
        <dbReference type="EMBL" id="TKH45766.1"/>
    </source>
</evidence>
<dbReference type="InterPro" id="IPR013324">
    <property type="entry name" value="RNA_pol_sigma_r3/r4-like"/>
</dbReference>
<dbReference type="RefSeq" id="WP_137060708.1">
    <property type="nucleotide sequence ID" value="NZ_PNXQ01000005.1"/>
</dbReference>
<organism evidence="1 2">
    <name type="scientific">Paenibacillus terrae</name>
    <dbReference type="NCBI Taxonomy" id="159743"/>
    <lineage>
        <taxon>Bacteria</taxon>
        <taxon>Bacillati</taxon>
        <taxon>Bacillota</taxon>
        <taxon>Bacilli</taxon>
        <taxon>Bacillales</taxon>
        <taxon>Paenibacillaceae</taxon>
        <taxon>Paenibacillus</taxon>
    </lineage>
</organism>
<accession>A0A4U2Q4M1</accession>
<name>A0A4U2Q4M1_9BACL</name>
<evidence type="ECO:0008006" key="3">
    <source>
        <dbReference type="Google" id="ProtNLM"/>
    </source>
</evidence>
<sequence length="112" mass="13677">MGAIEHYRRELYRIAWRMQYREKRDRKREVSMECSPNLFRPSYSDESDNRVMLQSYINKLACEASKKVIYEIYINDKTEAQVARELKISQQVMNKWKKKVLRELCQMMSLWS</sequence>
<dbReference type="Proteomes" id="UP000308114">
    <property type="component" value="Unassembled WGS sequence"/>
</dbReference>
<dbReference type="SUPFAM" id="SSF88659">
    <property type="entry name" value="Sigma3 and sigma4 domains of RNA polymerase sigma factors"/>
    <property type="match status" value="1"/>
</dbReference>
<comment type="caution">
    <text evidence="1">The sequence shown here is derived from an EMBL/GenBank/DDBJ whole genome shotgun (WGS) entry which is preliminary data.</text>
</comment>
<dbReference type="EMBL" id="PNXQ01000005">
    <property type="protein sequence ID" value="TKH45766.1"/>
    <property type="molecule type" value="Genomic_DNA"/>
</dbReference>
<protein>
    <recommendedName>
        <fullName evidence="3">RNA polymerase sigma factor 70 region 4 type 2 domain-containing protein</fullName>
    </recommendedName>
</protein>
<dbReference type="AlphaFoldDB" id="A0A4U2Q4M1"/>